<dbReference type="AlphaFoldDB" id="A0A951IXX7"/>
<gene>
    <name evidence="3" type="ORF">EGN73_15700</name>
</gene>
<reference evidence="3 4" key="1">
    <citation type="journal article" date="2020" name="Syst. Appl. Microbiol.">
        <title>Arthrospiribacter ruber gen. nov., sp. nov., a novel bacterium isolated from Arthrospira cultures.</title>
        <authorList>
            <person name="Waleron M."/>
            <person name="Misztak A."/>
            <person name="Waleron M.M."/>
            <person name="Furmaniak M."/>
            <person name="Mrozik A."/>
            <person name="Waleron K."/>
        </authorList>
    </citation>
    <scope>NUCLEOTIDE SEQUENCE [LARGE SCALE GENOMIC DNA]</scope>
    <source>
        <strain evidence="3 4">DPMB0001</strain>
    </source>
</reference>
<keyword evidence="1" id="KW-0175">Coiled coil</keyword>
<keyword evidence="4" id="KW-1185">Reference proteome</keyword>
<evidence type="ECO:0000313" key="4">
    <source>
        <dbReference type="Proteomes" id="UP000727490"/>
    </source>
</evidence>
<dbReference type="EMBL" id="RPHB01000007">
    <property type="protein sequence ID" value="MBW3469245.1"/>
    <property type="molecule type" value="Genomic_DNA"/>
</dbReference>
<evidence type="ECO:0000313" key="3">
    <source>
        <dbReference type="EMBL" id="MBW3469245.1"/>
    </source>
</evidence>
<protein>
    <submittedName>
        <fullName evidence="3">Aminoglycoside phosphotransferase family protein</fullName>
    </submittedName>
</protein>
<proteinExistence type="predicted"/>
<feature type="coiled-coil region" evidence="1">
    <location>
        <begin position="157"/>
        <end position="188"/>
    </location>
</feature>
<accession>A0A951IXX7</accession>
<dbReference type="RefSeq" id="WP_219291937.1">
    <property type="nucleotide sequence ID" value="NZ_RPHB01000007.1"/>
</dbReference>
<dbReference type="Proteomes" id="UP000727490">
    <property type="component" value="Unassembled WGS sequence"/>
</dbReference>
<dbReference type="InterPro" id="IPR050249">
    <property type="entry name" value="Pseudomonas-type_ThrB"/>
</dbReference>
<sequence length="350" mass="40594">MSEKLDHTTKPPFWISELENKYDFRLEPNSLVPFGDGHIHKTFRVDSTEGQLILQQFNSKVFTAPEKISHNHLIMLREINRKNIPFDLPLPVPNKNGEVFTQLTDGLFRFSPYVEGICMNEIEDPHHAFMAAKAFSQLINAGKHIQANDLQEVIGGFNDLELRYRQLLKAVENTKRELNHELKELIDFYLDQKKLVEEYRIWATKLPLRLTHNDTKINNLIFSKDLSTVQAVIDLDTIMAGFAFYDFGDLVRTVACTEHEHSINWENINVDKSKYKALYEGFLEGGKDYLTKSEIASLSFGGKLMTCIMGFRFLADYLNGNIYYQIKYEAQNLHRAKNHMYLLHALDQIN</sequence>
<dbReference type="PANTHER" id="PTHR21064">
    <property type="entry name" value="AMINOGLYCOSIDE PHOSPHOTRANSFERASE DOMAIN-CONTAINING PROTEIN-RELATED"/>
    <property type="match status" value="1"/>
</dbReference>
<organism evidence="3 4">
    <name type="scientific">Arthrospiribacter ruber</name>
    <dbReference type="NCBI Taxonomy" id="2487934"/>
    <lineage>
        <taxon>Bacteria</taxon>
        <taxon>Pseudomonadati</taxon>
        <taxon>Bacteroidota</taxon>
        <taxon>Cytophagia</taxon>
        <taxon>Cytophagales</taxon>
        <taxon>Cyclobacteriaceae</taxon>
        <taxon>Arthrospiribacter</taxon>
    </lineage>
</organism>
<dbReference type="PANTHER" id="PTHR21064:SF5">
    <property type="entry name" value="SLR1880 PROTEIN"/>
    <property type="match status" value="1"/>
</dbReference>
<evidence type="ECO:0000256" key="1">
    <source>
        <dbReference type="SAM" id="Coils"/>
    </source>
</evidence>
<feature type="domain" description="Aminoglycoside phosphotransferase" evidence="2">
    <location>
        <begin position="31"/>
        <end position="258"/>
    </location>
</feature>
<dbReference type="InterPro" id="IPR002575">
    <property type="entry name" value="Aminoglycoside_PTrfase"/>
</dbReference>
<comment type="caution">
    <text evidence="3">The sequence shown here is derived from an EMBL/GenBank/DDBJ whole genome shotgun (WGS) entry which is preliminary data.</text>
</comment>
<dbReference type="Pfam" id="PF01636">
    <property type="entry name" value="APH"/>
    <property type="match status" value="1"/>
</dbReference>
<evidence type="ECO:0000259" key="2">
    <source>
        <dbReference type="Pfam" id="PF01636"/>
    </source>
</evidence>
<name>A0A951IXX7_9BACT</name>